<protein>
    <submittedName>
        <fullName evidence="2">Uncharacterized protein</fullName>
    </submittedName>
</protein>
<sequence>MGNWIPVRAIYRDSTRPDMYFKFDGFTRERRDELLAELEQSGYIVQEILWNDPLFLLVQARLRKEMENHHDRA</sequence>
<accession>A0A1H4TAE2</accession>
<dbReference type="Proteomes" id="UP000182652">
    <property type="component" value="Unassembled WGS sequence"/>
</dbReference>
<proteinExistence type="predicted"/>
<evidence type="ECO:0000313" key="1">
    <source>
        <dbReference type="EMBL" id="SEB29007.1"/>
    </source>
</evidence>
<keyword evidence="3" id="KW-1185">Reference proteome</keyword>
<evidence type="ECO:0000313" key="3">
    <source>
        <dbReference type="Proteomes" id="UP000182652"/>
    </source>
</evidence>
<dbReference type="AlphaFoldDB" id="A0A1H4TAE2"/>
<reference evidence="2 3" key="1">
    <citation type="submission" date="2016-10" db="EMBL/GenBank/DDBJ databases">
        <authorList>
            <person name="de Groot N.N."/>
        </authorList>
    </citation>
    <scope>NUCLEOTIDE SEQUENCE [LARGE SCALE GENOMIC DNA]</scope>
    <source>
        <strain evidence="2 3">DSM 10495</strain>
    </source>
</reference>
<organism evidence="2 3">
    <name type="scientific">Arthrobacter woluwensis</name>
    <dbReference type="NCBI Taxonomy" id="156980"/>
    <lineage>
        <taxon>Bacteria</taxon>
        <taxon>Bacillati</taxon>
        <taxon>Actinomycetota</taxon>
        <taxon>Actinomycetes</taxon>
        <taxon>Micrococcales</taxon>
        <taxon>Micrococcaceae</taxon>
        <taxon>Arthrobacter</taxon>
    </lineage>
</organism>
<evidence type="ECO:0000313" key="2">
    <source>
        <dbReference type="EMBL" id="SEC53426.1"/>
    </source>
</evidence>
<dbReference type="EMBL" id="FNSN01000001">
    <property type="protein sequence ID" value="SEB29007.1"/>
    <property type="molecule type" value="Genomic_DNA"/>
</dbReference>
<dbReference type="EMBL" id="FNSN01000003">
    <property type="protein sequence ID" value="SEC53426.1"/>
    <property type="molecule type" value="Genomic_DNA"/>
</dbReference>
<name>A0A1H4TAE2_9MICC</name>
<gene>
    <name evidence="1" type="ORF">SAMN04489745_0036</name>
    <name evidence="2" type="ORF">SAMN04489745_3113</name>
</gene>
<dbReference type="STRING" id="156980.SAMN04489745_0036"/>